<dbReference type="AlphaFoldDB" id="U2QYJ8"/>
<reference evidence="2" key="1">
    <citation type="submission" date="2013-08" db="EMBL/GenBank/DDBJ databases">
        <authorList>
            <person name="Durkin A.S."/>
            <person name="Haft D.R."/>
            <person name="McCorrison J."/>
            <person name="Torralba M."/>
            <person name="Gillis M."/>
            <person name="Haft D.H."/>
            <person name="Methe B."/>
            <person name="Sutton G."/>
            <person name="Nelson K.E."/>
        </authorList>
    </citation>
    <scope>NUCLEOTIDE SEQUENCE [LARGE SCALE GENOMIC DNA]</scope>
    <source>
        <strain evidence="2">F0233</strain>
    </source>
</reference>
<protein>
    <submittedName>
        <fullName evidence="2">Thiamine pyrophosphate enzyme, C-terminal TPP binding domain protein</fullName>
    </submittedName>
</protein>
<feature type="domain" description="Thiamine pyrophosphate enzyme TPP-binding" evidence="1">
    <location>
        <begin position="35"/>
        <end position="170"/>
    </location>
</feature>
<dbReference type="OrthoDB" id="9791859at2"/>
<dbReference type="PANTHER" id="PTHR42916">
    <property type="entry name" value="2-SUCCINYL-5-ENOLPYRUVYL-6-HYDROXY-3-CYCLOHEXENE-1-CARBOXYLATE SYNTHASE"/>
    <property type="match status" value="1"/>
</dbReference>
<organism evidence="2 3">
    <name type="scientific">Propionibacterium acidifaciens F0233</name>
    <dbReference type="NCBI Taxonomy" id="553198"/>
    <lineage>
        <taxon>Bacteria</taxon>
        <taxon>Bacillati</taxon>
        <taxon>Actinomycetota</taxon>
        <taxon>Actinomycetes</taxon>
        <taxon>Propionibacteriales</taxon>
        <taxon>Propionibacteriaceae</taxon>
        <taxon>Propionibacterium</taxon>
    </lineage>
</organism>
<dbReference type="Gene3D" id="3.40.50.970">
    <property type="match status" value="1"/>
</dbReference>
<dbReference type="PANTHER" id="PTHR42916:SF1">
    <property type="entry name" value="PROTEIN PHYLLO, CHLOROPLASTIC"/>
    <property type="match status" value="1"/>
</dbReference>
<dbReference type="InterPro" id="IPR011766">
    <property type="entry name" value="TPP_enzyme_TPP-bd"/>
</dbReference>
<evidence type="ECO:0000313" key="3">
    <source>
        <dbReference type="Proteomes" id="UP000017052"/>
    </source>
</evidence>
<dbReference type="EMBL" id="ACVN02000056">
    <property type="protein sequence ID" value="ERK61274.1"/>
    <property type="molecule type" value="Genomic_DNA"/>
</dbReference>
<keyword evidence="3" id="KW-1185">Reference proteome</keyword>
<sequence>MASAVWDAHCAPGAPALVIGASDVIRSFDRCARPADRAPTVVSNRGLAGIDGTLATAVGVGIGLGGPVRAVVGDLTAVHDGLGLLHGVHETAPDVQALVLDDEGGAIFSRLEHARTAEPAMFARWFTTPQAVDLGALAAAVGAVHRVVDGAVELARLLAEPVRGCSLVEVPLLG</sequence>
<gene>
    <name evidence="2" type="ORF">HMPREF0682_0377</name>
</gene>
<dbReference type="SUPFAM" id="SSF52518">
    <property type="entry name" value="Thiamin diphosphate-binding fold (THDP-binding)"/>
    <property type="match status" value="1"/>
</dbReference>
<name>U2QYJ8_9ACTN</name>
<comment type="caution">
    <text evidence="2">The sequence shown here is derived from an EMBL/GenBank/DDBJ whole genome shotgun (WGS) entry which is preliminary data.</text>
</comment>
<evidence type="ECO:0000313" key="2">
    <source>
        <dbReference type="EMBL" id="ERK61274.1"/>
    </source>
</evidence>
<dbReference type="GO" id="GO:0000287">
    <property type="term" value="F:magnesium ion binding"/>
    <property type="evidence" value="ECO:0007669"/>
    <property type="project" value="UniProtKB-ARBA"/>
</dbReference>
<dbReference type="Proteomes" id="UP000017052">
    <property type="component" value="Unassembled WGS sequence"/>
</dbReference>
<proteinExistence type="predicted"/>
<accession>U2QYJ8</accession>
<dbReference type="GO" id="GO:0003824">
    <property type="term" value="F:catalytic activity"/>
    <property type="evidence" value="ECO:0007669"/>
    <property type="project" value="InterPro"/>
</dbReference>
<dbReference type="InterPro" id="IPR029061">
    <property type="entry name" value="THDP-binding"/>
</dbReference>
<evidence type="ECO:0000259" key="1">
    <source>
        <dbReference type="Pfam" id="PF02775"/>
    </source>
</evidence>
<dbReference type="GO" id="GO:0030976">
    <property type="term" value="F:thiamine pyrophosphate binding"/>
    <property type="evidence" value="ECO:0007669"/>
    <property type="project" value="InterPro"/>
</dbReference>
<dbReference type="Pfam" id="PF02775">
    <property type="entry name" value="TPP_enzyme_C"/>
    <property type="match status" value="1"/>
</dbReference>